<evidence type="ECO:0000256" key="10">
    <source>
        <dbReference type="ARBA" id="ARBA00023170"/>
    </source>
</evidence>
<reference evidence="16" key="1">
    <citation type="journal article" date="2023" name="Plant Biotechnol. J.">
        <title>Chromosome-level wild Hevea brasiliensis genome provides new tools for genomic-assisted breeding and valuable loci to elevate rubber yield.</title>
        <authorList>
            <person name="Cheng H."/>
            <person name="Song X."/>
            <person name="Hu Y."/>
            <person name="Wu T."/>
            <person name="Yang Q."/>
            <person name="An Z."/>
            <person name="Feng S."/>
            <person name="Deng Z."/>
            <person name="Wu W."/>
            <person name="Zeng X."/>
            <person name="Tu M."/>
            <person name="Wang X."/>
            <person name="Huang H."/>
        </authorList>
    </citation>
    <scope>NUCLEOTIDE SEQUENCE</scope>
    <source>
        <strain evidence="16">MT/VB/25A 57/8</strain>
    </source>
</reference>
<comment type="subcellular location">
    <subcellularLocation>
        <location evidence="1">Cell membrane</location>
        <topology evidence="1">Single-pass type I membrane protein</topology>
    </subcellularLocation>
</comment>
<dbReference type="SUPFAM" id="SSF52058">
    <property type="entry name" value="L domain-like"/>
    <property type="match status" value="4"/>
</dbReference>
<proteinExistence type="inferred from homology"/>
<dbReference type="Gene3D" id="3.80.10.10">
    <property type="entry name" value="Ribonuclease Inhibitor"/>
    <property type="match status" value="3"/>
</dbReference>
<gene>
    <name evidence="16" type="ORF">P3X46_001439</name>
</gene>
<dbReference type="PANTHER" id="PTHR48063:SF112">
    <property type="entry name" value="RECEPTOR LIKE PROTEIN 30-LIKE"/>
    <property type="match status" value="1"/>
</dbReference>
<evidence type="ECO:0000256" key="4">
    <source>
        <dbReference type="ARBA" id="ARBA00022614"/>
    </source>
</evidence>
<dbReference type="Pfam" id="PF23598">
    <property type="entry name" value="LRR_14"/>
    <property type="match status" value="1"/>
</dbReference>
<keyword evidence="11" id="KW-0325">Glycoprotein</keyword>
<evidence type="ECO:0000256" key="12">
    <source>
        <dbReference type="SAM" id="Phobius"/>
    </source>
</evidence>
<comment type="caution">
    <text evidence="16">The sequence shown here is derived from an EMBL/GenBank/DDBJ whole genome shotgun (WGS) entry which is preliminary data.</text>
</comment>
<dbReference type="EMBL" id="JARPOI010000001">
    <property type="protein sequence ID" value="KAJ9190213.1"/>
    <property type="molecule type" value="Genomic_DNA"/>
</dbReference>
<name>A0ABQ9NEL1_HEVBR</name>
<dbReference type="PANTHER" id="PTHR48063">
    <property type="entry name" value="LRR RECEPTOR-LIKE KINASE"/>
    <property type="match status" value="1"/>
</dbReference>
<evidence type="ECO:0000256" key="13">
    <source>
        <dbReference type="SAM" id="SignalP"/>
    </source>
</evidence>
<feature type="transmembrane region" description="Helical" evidence="12">
    <location>
        <begin position="954"/>
        <end position="977"/>
    </location>
</feature>
<evidence type="ECO:0000256" key="3">
    <source>
        <dbReference type="ARBA" id="ARBA00022475"/>
    </source>
</evidence>
<evidence type="ECO:0000313" key="16">
    <source>
        <dbReference type="EMBL" id="KAJ9190213.1"/>
    </source>
</evidence>
<dbReference type="Pfam" id="PF13855">
    <property type="entry name" value="LRR_8"/>
    <property type="match status" value="2"/>
</dbReference>
<evidence type="ECO:0000256" key="9">
    <source>
        <dbReference type="ARBA" id="ARBA00023136"/>
    </source>
</evidence>
<keyword evidence="17" id="KW-1185">Reference proteome</keyword>
<dbReference type="Pfam" id="PF00560">
    <property type="entry name" value="LRR_1"/>
    <property type="match status" value="8"/>
</dbReference>
<accession>A0ABQ9NEL1</accession>
<evidence type="ECO:0000256" key="11">
    <source>
        <dbReference type="ARBA" id="ARBA00023180"/>
    </source>
</evidence>
<keyword evidence="8 12" id="KW-1133">Transmembrane helix</keyword>
<feature type="domain" description="Leucine-rich repeat-containing N-terminal plant-type" evidence="14">
    <location>
        <begin position="23"/>
        <end position="60"/>
    </location>
</feature>
<keyword evidence="10" id="KW-0675">Receptor</keyword>
<evidence type="ECO:0000256" key="5">
    <source>
        <dbReference type="ARBA" id="ARBA00022692"/>
    </source>
</evidence>
<keyword evidence="5 12" id="KW-0812">Transmembrane</keyword>
<keyword evidence="4" id="KW-0433">Leucine-rich repeat</keyword>
<evidence type="ECO:0008006" key="18">
    <source>
        <dbReference type="Google" id="ProtNLM"/>
    </source>
</evidence>
<dbReference type="InterPro" id="IPR055414">
    <property type="entry name" value="LRR_R13L4/SHOC2-like"/>
</dbReference>
<evidence type="ECO:0000313" key="17">
    <source>
        <dbReference type="Proteomes" id="UP001174677"/>
    </source>
</evidence>
<keyword evidence="7" id="KW-0677">Repeat</keyword>
<evidence type="ECO:0000259" key="14">
    <source>
        <dbReference type="Pfam" id="PF08263"/>
    </source>
</evidence>
<comment type="similarity">
    <text evidence="2">Belongs to the RLP family.</text>
</comment>
<sequence length="1018" mass="113711">MLLLLVILVIQSFGADSNASCIKNERDALLKFKQGLTDPSNRLVSWVGEDCCSWEGISCSNRNGHVVKLDLRNPQGSRDRWKLKKSLLGGEISHSLLNLTRLNYLDLSMNNFSEIGIPAFLGSFKMLNYLNLSAAEFMGTLPHFLGNLSSLQFLDLSYNSELIVDSLFFASTLTSLKYLDLSDLHLSKVDDWLSSLNMLPSLVELHMSSCSLHSFPRFVHVNFTSLAILDLSSNDFNSTIPHWFSNISNIQNLDLSGSALRGSLRELGDYSLLEFLHLHDNDLEDEILESLMNNFCNLLELDLGSNSFSGDIGKLFGNSSGCIQSSLRKMDLSDNNFRGSLPDMLRQFKHLEYLDLSHNCFLGPIPESIGRISSLKGLFLNYNCLNGSIPASLGQLSKLEILEISNNFLNGSIPESLGQLSNLDVLDIHDNSLDCIVSKLHFSQLKSLTRLVMYGNSLVFDIEPTWVAPFQLQSIYLSSCKVGPKFPQWLISQRNHSLEFLDLYNTSISDTIPDWFENISSNIQWLDLSHNQITKHLPKLKRKSLEGSTRVIYLNSNKFEGPVTAFPTDVEVLDISNNFLSGQIPQEIGKMMPILRFFSLSNNNLNGSIPTSLCKMAQLSYLDLSRNQLSGALPQCWQEMEFLQVFDVGNNNLSGHIPVSLGSLKNLGSLHMENNNLEGNIPTSLQNLGNLLTLDLSENALTGAIPPWIGENLSSLAILSIHSNMFEGEIPPQLCGLASLRILNLAKNKVTGTIPPCFGNFTSMIVDDPDFVDYWLSSFAFPVLFQMPNRWTAYQDHVLAYIKGRALVYNKTLVFLFSIDVSENNIFGEIPNELVNLSLIQNLNLSRNNFKGQIPPQIGKLKSLESLDLSGNELSGLIPPSISALNFLSYLNLSFNNLSGPIPHGNQLQTLDDKSIYIGNSGLCGSPLESCQEMEPPEHGKPVKESNKDEFEILWFYCGLGVGFMAGFVGLCSTLYFKTPWRHAYFQLVEKIYNDISVIVAIKINHFRRKFSRSESRG</sequence>
<dbReference type="InterPro" id="IPR013210">
    <property type="entry name" value="LRR_N_plant-typ"/>
</dbReference>
<dbReference type="InterPro" id="IPR003591">
    <property type="entry name" value="Leu-rich_rpt_typical-subtyp"/>
</dbReference>
<feature type="signal peptide" evidence="13">
    <location>
        <begin position="1"/>
        <end position="19"/>
    </location>
</feature>
<dbReference type="PRINTS" id="PR00019">
    <property type="entry name" value="LEURICHRPT"/>
</dbReference>
<organism evidence="16 17">
    <name type="scientific">Hevea brasiliensis</name>
    <name type="common">Para rubber tree</name>
    <name type="synonym">Siphonia brasiliensis</name>
    <dbReference type="NCBI Taxonomy" id="3981"/>
    <lineage>
        <taxon>Eukaryota</taxon>
        <taxon>Viridiplantae</taxon>
        <taxon>Streptophyta</taxon>
        <taxon>Embryophyta</taxon>
        <taxon>Tracheophyta</taxon>
        <taxon>Spermatophyta</taxon>
        <taxon>Magnoliopsida</taxon>
        <taxon>eudicotyledons</taxon>
        <taxon>Gunneridae</taxon>
        <taxon>Pentapetalae</taxon>
        <taxon>rosids</taxon>
        <taxon>fabids</taxon>
        <taxon>Malpighiales</taxon>
        <taxon>Euphorbiaceae</taxon>
        <taxon>Crotonoideae</taxon>
        <taxon>Micrandreae</taxon>
        <taxon>Hevea</taxon>
    </lineage>
</organism>
<dbReference type="InterPro" id="IPR046956">
    <property type="entry name" value="RLP23-like"/>
</dbReference>
<keyword evidence="9 12" id="KW-0472">Membrane</keyword>
<dbReference type="Proteomes" id="UP001174677">
    <property type="component" value="Chromosome 1"/>
</dbReference>
<evidence type="ECO:0000256" key="7">
    <source>
        <dbReference type="ARBA" id="ARBA00022737"/>
    </source>
</evidence>
<keyword evidence="3" id="KW-1003">Cell membrane</keyword>
<keyword evidence="6 13" id="KW-0732">Signal</keyword>
<evidence type="ECO:0000256" key="8">
    <source>
        <dbReference type="ARBA" id="ARBA00022989"/>
    </source>
</evidence>
<dbReference type="InterPro" id="IPR032675">
    <property type="entry name" value="LRR_dom_sf"/>
</dbReference>
<evidence type="ECO:0000256" key="6">
    <source>
        <dbReference type="ARBA" id="ARBA00022729"/>
    </source>
</evidence>
<feature type="chain" id="PRO_5046104782" description="Leucine-rich repeat-containing N-terminal plant-type domain-containing protein" evidence="13">
    <location>
        <begin position="20"/>
        <end position="1018"/>
    </location>
</feature>
<dbReference type="PROSITE" id="PS51450">
    <property type="entry name" value="LRR"/>
    <property type="match status" value="1"/>
</dbReference>
<evidence type="ECO:0000256" key="1">
    <source>
        <dbReference type="ARBA" id="ARBA00004251"/>
    </source>
</evidence>
<dbReference type="SMART" id="SM00369">
    <property type="entry name" value="LRR_TYP"/>
    <property type="match status" value="11"/>
</dbReference>
<evidence type="ECO:0000259" key="15">
    <source>
        <dbReference type="Pfam" id="PF23598"/>
    </source>
</evidence>
<feature type="domain" description="Disease resistance R13L4/SHOC-2-like LRR" evidence="15">
    <location>
        <begin position="326"/>
        <end position="503"/>
    </location>
</feature>
<protein>
    <recommendedName>
        <fullName evidence="18">Leucine-rich repeat-containing N-terminal plant-type domain-containing protein</fullName>
    </recommendedName>
</protein>
<dbReference type="InterPro" id="IPR001611">
    <property type="entry name" value="Leu-rich_rpt"/>
</dbReference>
<dbReference type="Pfam" id="PF08263">
    <property type="entry name" value="LRRNT_2"/>
    <property type="match status" value="1"/>
</dbReference>
<evidence type="ECO:0000256" key="2">
    <source>
        <dbReference type="ARBA" id="ARBA00009592"/>
    </source>
</evidence>